<gene>
    <name evidence="5" type="primary">LOC111100915</name>
</gene>
<feature type="transmembrane region" description="Helical" evidence="2">
    <location>
        <begin position="323"/>
        <end position="346"/>
    </location>
</feature>
<keyword evidence="2" id="KW-0472">Membrane</keyword>
<feature type="signal peptide" evidence="3">
    <location>
        <begin position="1"/>
        <end position="23"/>
    </location>
</feature>
<feature type="region of interest" description="Disordered" evidence="1">
    <location>
        <begin position="394"/>
        <end position="436"/>
    </location>
</feature>
<keyword evidence="2" id="KW-1133">Transmembrane helix</keyword>
<dbReference type="AlphaFoldDB" id="A0A8B8AFQ7"/>
<dbReference type="Proteomes" id="UP000694844">
    <property type="component" value="Chromosome 6"/>
</dbReference>
<dbReference type="KEGG" id="cvn:111100915"/>
<protein>
    <submittedName>
        <fullName evidence="5">Uncharacterized protein LOC111100915 isoform X1</fullName>
    </submittedName>
</protein>
<evidence type="ECO:0000256" key="2">
    <source>
        <dbReference type="SAM" id="Phobius"/>
    </source>
</evidence>
<evidence type="ECO:0000256" key="1">
    <source>
        <dbReference type="SAM" id="MobiDB-lite"/>
    </source>
</evidence>
<evidence type="ECO:0000313" key="4">
    <source>
        <dbReference type="Proteomes" id="UP000694844"/>
    </source>
</evidence>
<feature type="compositionally biased region" description="Basic and acidic residues" evidence="1">
    <location>
        <begin position="424"/>
        <end position="436"/>
    </location>
</feature>
<accession>A0A8B8AFQ7</accession>
<dbReference type="RefSeq" id="XP_022288799.1">
    <property type="nucleotide sequence ID" value="XM_022433091.1"/>
</dbReference>
<dbReference type="GeneID" id="111100915"/>
<keyword evidence="4" id="KW-1185">Reference proteome</keyword>
<evidence type="ECO:0000256" key="3">
    <source>
        <dbReference type="SAM" id="SignalP"/>
    </source>
</evidence>
<name>A0A8B8AFQ7_CRAVI</name>
<proteinExistence type="predicted"/>
<evidence type="ECO:0000313" key="5">
    <source>
        <dbReference type="RefSeq" id="XP_022288799.1"/>
    </source>
</evidence>
<sequence length="436" mass="48784">MMILHFIFLQCSLVYLRIKGVDCCAGFDTFDVENAFLFCQTNISFEVQCYPGYIFPKGNTKTNYSCHQDSPGMVSSCKRIPVVMIEYKASWIFNNIPPKECDNISNLLSQSKDMGEEMLILCNTSAVDVNITLRYETLAFTLDLIFTGEYYNFTSTADINVCVSLHLDYIKNNTSSFFVSFFDDIICLNETINYTLSNDWHIKDRQEHCPAGTEVKNVTATQSNENNIEYYCDRPSITTDSTLEISSQNSTTVVNSTSLYSGSTIETTDYTFERRTYVPDITVNEITTVSTTFDKNDDRSVSYPVKNNYDTDTDRFTTDVQTVVYIGASAGGVVFVVLVVIIAVVCRKKRSRRPGGHSKALEMDVCSNGDDSFKGELIENTLYQSADGFDNKGASMHPSISAEDKPHIPLANSTETLGPDLNTGEDHPSNQTDETK</sequence>
<keyword evidence="3" id="KW-0732">Signal</keyword>
<feature type="chain" id="PRO_5034035186" evidence="3">
    <location>
        <begin position="24"/>
        <end position="436"/>
    </location>
</feature>
<keyword evidence="2" id="KW-0812">Transmembrane</keyword>
<organism evidence="4 5">
    <name type="scientific">Crassostrea virginica</name>
    <name type="common">Eastern oyster</name>
    <dbReference type="NCBI Taxonomy" id="6565"/>
    <lineage>
        <taxon>Eukaryota</taxon>
        <taxon>Metazoa</taxon>
        <taxon>Spiralia</taxon>
        <taxon>Lophotrochozoa</taxon>
        <taxon>Mollusca</taxon>
        <taxon>Bivalvia</taxon>
        <taxon>Autobranchia</taxon>
        <taxon>Pteriomorphia</taxon>
        <taxon>Ostreida</taxon>
        <taxon>Ostreoidea</taxon>
        <taxon>Ostreidae</taxon>
        <taxon>Crassostrea</taxon>
    </lineage>
</organism>
<reference evidence="5" key="1">
    <citation type="submission" date="2025-08" db="UniProtKB">
        <authorList>
            <consortium name="RefSeq"/>
        </authorList>
    </citation>
    <scope>IDENTIFICATION</scope>
    <source>
        <tissue evidence="5">Whole sample</tissue>
    </source>
</reference>